<sequence>MEQAGAALAGTKACRNIRRPLIVQLHQSAPFGRLAGYEDTLIGSRTIPRLTYRG</sequence>
<dbReference type="AlphaFoldDB" id="A0A560LBU0"/>
<organism evidence="1 2">
    <name type="scientific">Bradyrhizobium macuxiense</name>
    <dbReference type="NCBI Taxonomy" id="1755647"/>
    <lineage>
        <taxon>Bacteria</taxon>
        <taxon>Pseudomonadati</taxon>
        <taxon>Pseudomonadota</taxon>
        <taxon>Alphaproteobacteria</taxon>
        <taxon>Hyphomicrobiales</taxon>
        <taxon>Nitrobacteraceae</taxon>
        <taxon>Bradyrhizobium</taxon>
    </lineage>
</organism>
<keyword evidence="2" id="KW-1185">Reference proteome</keyword>
<name>A0A560LBU0_9BRAD</name>
<comment type="caution">
    <text evidence="1">The sequence shown here is derived from an EMBL/GenBank/DDBJ whole genome shotgun (WGS) entry which is preliminary data.</text>
</comment>
<dbReference type="Proteomes" id="UP000321304">
    <property type="component" value="Unassembled WGS sequence"/>
</dbReference>
<proteinExistence type="predicted"/>
<reference evidence="1 2" key="1">
    <citation type="submission" date="2019-06" db="EMBL/GenBank/DDBJ databases">
        <title>Genomic Encyclopedia of Type Strains, Phase IV (KMG-V): Genome sequencing to study the core and pangenomes of soil and plant-associated prokaryotes.</title>
        <authorList>
            <person name="Whitman W."/>
        </authorList>
    </citation>
    <scope>NUCLEOTIDE SEQUENCE [LARGE SCALE GENOMIC DNA]</scope>
    <source>
        <strain evidence="1 2">BR 10355</strain>
    </source>
</reference>
<evidence type="ECO:0000313" key="2">
    <source>
        <dbReference type="Proteomes" id="UP000321304"/>
    </source>
</evidence>
<evidence type="ECO:0000313" key="1">
    <source>
        <dbReference type="EMBL" id="TWB93046.1"/>
    </source>
</evidence>
<dbReference type="EMBL" id="VITY01000011">
    <property type="protein sequence ID" value="TWB93046.1"/>
    <property type="molecule type" value="Genomic_DNA"/>
</dbReference>
<gene>
    <name evidence="1" type="ORF">FBZ93_11185</name>
</gene>
<accession>A0A560LBU0</accession>
<protein>
    <submittedName>
        <fullName evidence="1">Uncharacterized protein</fullName>
    </submittedName>
</protein>